<evidence type="ECO:0000256" key="1">
    <source>
        <dbReference type="ARBA" id="ARBA00043985"/>
    </source>
</evidence>
<sequence length="220" mass="25056">MGMFSRMTDIVHANINAMLDKAEDPQKLIRLMVQEMEEALAHARCVSAQYIAQKKQLNRNADSLNRSAQRWQEKAQRAVEKGNDSLARAALKEKQSQTRQFEILQEEIAQIDSQLDKLTDDIEQLGHKLAEARQKARMLSQREHTVAAQLKLRNQAQQESVQRAMGKFEAYQQKVDQLEAQVEAYDLGSGSASLEAQFAELEQDESIEEELARMKKSRAA</sequence>
<keyword evidence="4" id="KW-1185">Reference proteome</keyword>
<protein>
    <submittedName>
        <fullName evidence="3">Phage shock protein PspA</fullName>
    </submittedName>
</protein>
<dbReference type="InterPro" id="IPR007157">
    <property type="entry name" value="PspA_VIPP1"/>
</dbReference>
<organism evidence="3 4">
    <name type="scientific">Salinimonas iocasae</name>
    <dbReference type="NCBI Taxonomy" id="2572577"/>
    <lineage>
        <taxon>Bacteria</taxon>
        <taxon>Pseudomonadati</taxon>
        <taxon>Pseudomonadota</taxon>
        <taxon>Gammaproteobacteria</taxon>
        <taxon>Alteromonadales</taxon>
        <taxon>Alteromonadaceae</taxon>
        <taxon>Alteromonas/Salinimonas group</taxon>
        <taxon>Salinimonas</taxon>
    </lineage>
</organism>
<accession>A0A5B7YB65</accession>
<proteinExistence type="inferred from homology"/>
<name>A0A5B7YB65_9ALTE</name>
<dbReference type="PANTHER" id="PTHR31088:SF6">
    <property type="entry name" value="PHAGE SHOCK PROTEIN A"/>
    <property type="match status" value="1"/>
</dbReference>
<dbReference type="Pfam" id="PF04012">
    <property type="entry name" value="PspA_IM30"/>
    <property type="match status" value="1"/>
</dbReference>
<gene>
    <name evidence="3" type="ORF">FBQ74_03180</name>
</gene>
<dbReference type="EMBL" id="CP039852">
    <property type="protein sequence ID" value="QCZ92533.1"/>
    <property type="molecule type" value="Genomic_DNA"/>
</dbReference>
<evidence type="ECO:0000313" key="4">
    <source>
        <dbReference type="Proteomes" id="UP000304912"/>
    </source>
</evidence>
<dbReference type="KEGG" id="salk:FBQ74_03180"/>
<feature type="coiled-coil region" evidence="2">
    <location>
        <begin position="47"/>
        <end position="188"/>
    </location>
</feature>
<comment type="similarity">
    <text evidence="1">Belongs to the PspA/Vipp/IM30 family.</text>
</comment>
<dbReference type="PANTHER" id="PTHR31088">
    <property type="entry name" value="MEMBRANE-ASSOCIATED PROTEIN VIPP1, CHLOROPLASTIC"/>
    <property type="match status" value="1"/>
</dbReference>
<dbReference type="AlphaFoldDB" id="A0A5B7YB65"/>
<dbReference type="Proteomes" id="UP000304912">
    <property type="component" value="Chromosome"/>
</dbReference>
<dbReference type="OrthoDB" id="9779630at2"/>
<evidence type="ECO:0000313" key="3">
    <source>
        <dbReference type="EMBL" id="QCZ92533.1"/>
    </source>
</evidence>
<dbReference type="GO" id="GO:0005829">
    <property type="term" value="C:cytosol"/>
    <property type="evidence" value="ECO:0007669"/>
    <property type="project" value="TreeGrafter"/>
</dbReference>
<evidence type="ECO:0000256" key="2">
    <source>
        <dbReference type="SAM" id="Coils"/>
    </source>
</evidence>
<reference evidence="3 4" key="1">
    <citation type="submission" date="2019-04" db="EMBL/GenBank/DDBJ databases">
        <title>Salinimonas iocasae sp. nov., a halophilic bacterium isolated from the outer tube casing of tubeworms in Okinawa Trough.</title>
        <authorList>
            <person name="Zhang H."/>
            <person name="Wang H."/>
            <person name="Li C."/>
        </authorList>
    </citation>
    <scope>NUCLEOTIDE SEQUENCE [LARGE SCALE GENOMIC DNA]</scope>
    <source>
        <strain evidence="3 4">KX18D6</strain>
    </source>
</reference>
<keyword evidence="2" id="KW-0175">Coiled coil</keyword>
<dbReference type="GO" id="GO:0009271">
    <property type="term" value="P:phage shock"/>
    <property type="evidence" value="ECO:0007669"/>
    <property type="project" value="TreeGrafter"/>
</dbReference>
<dbReference type="RefSeq" id="WP_139755286.1">
    <property type="nucleotide sequence ID" value="NZ_CP039852.1"/>
</dbReference>